<reference evidence="1" key="2">
    <citation type="submission" date="2025-09" db="UniProtKB">
        <authorList>
            <consortium name="Ensembl"/>
        </authorList>
    </citation>
    <scope>IDENTIFICATION</scope>
</reference>
<evidence type="ECO:0000313" key="1">
    <source>
        <dbReference type="Ensembl" id="ENSMAMP00000046346.1"/>
    </source>
</evidence>
<reference evidence="1" key="1">
    <citation type="submission" date="2025-08" db="UniProtKB">
        <authorList>
            <consortium name="Ensembl"/>
        </authorList>
    </citation>
    <scope>IDENTIFICATION</scope>
</reference>
<dbReference type="Proteomes" id="UP000261640">
    <property type="component" value="Unplaced"/>
</dbReference>
<dbReference type="InParanoid" id="A0A7N8X6H6"/>
<dbReference type="GeneTree" id="ENSGT00830000129370"/>
<dbReference type="AlphaFoldDB" id="A0A7N8X6H6"/>
<keyword evidence="2" id="KW-1185">Reference proteome</keyword>
<protein>
    <submittedName>
        <fullName evidence="1">Uncharacterized protein</fullName>
    </submittedName>
</protein>
<accession>A0A7N8X6H6</accession>
<dbReference type="Ensembl" id="ENSMAMT00000058627.1">
    <property type="protein sequence ID" value="ENSMAMP00000046346.1"/>
    <property type="gene ID" value="ENSMAMG00000026462.1"/>
</dbReference>
<sequence>LMWKTERGLQTVKSLLKKASNPYLALLAYRATPFQSGFSPAQLFMGRDRCVTTRAGRRTNWRRDQGGPEPLLVACRLIGWRAVLPRAPVPC</sequence>
<evidence type="ECO:0000313" key="2">
    <source>
        <dbReference type="Proteomes" id="UP000261640"/>
    </source>
</evidence>
<organism evidence="1 2">
    <name type="scientific">Mastacembelus armatus</name>
    <name type="common">zig-zag eel</name>
    <dbReference type="NCBI Taxonomy" id="205130"/>
    <lineage>
        <taxon>Eukaryota</taxon>
        <taxon>Metazoa</taxon>
        <taxon>Chordata</taxon>
        <taxon>Craniata</taxon>
        <taxon>Vertebrata</taxon>
        <taxon>Euteleostomi</taxon>
        <taxon>Actinopterygii</taxon>
        <taxon>Neopterygii</taxon>
        <taxon>Teleostei</taxon>
        <taxon>Neoteleostei</taxon>
        <taxon>Acanthomorphata</taxon>
        <taxon>Anabantaria</taxon>
        <taxon>Synbranchiformes</taxon>
        <taxon>Mastacembelidae</taxon>
        <taxon>Mastacembelus</taxon>
    </lineage>
</organism>
<proteinExistence type="predicted"/>
<name>A0A7N8X6H6_9TELE</name>